<keyword evidence="1" id="KW-0732">Signal</keyword>
<protein>
    <recommendedName>
        <fullName evidence="2">SnoaL-like domain-containing protein</fullName>
    </recommendedName>
</protein>
<dbReference type="SUPFAM" id="SSF54427">
    <property type="entry name" value="NTF2-like"/>
    <property type="match status" value="1"/>
</dbReference>
<dbReference type="InterPro" id="IPR037401">
    <property type="entry name" value="SnoaL-like"/>
</dbReference>
<evidence type="ECO:0000313" key="4">
    <source>
        <dbReference type="Proteomes" id="UP001152300"/>
    </source>
</evidence>
<dbReference type="Gene3D" id="3.10.450.50">
    <property type="match status" value="1"/>
</dbReference>
<gene>
    <name evidence="3" type="ORF">OCU04_001541</name>
</gene>
<dbReference type="InterPro" id="IPR032710">
    <property type="entry name" value="NTF2-like_dom_sf"/>
</dbReference>
<sequence length="195" mass="21211">MQFHKLLAVVFGLISSAITSSNYSACPNISPGPATLFQLAELLPISPLIDPIATENIRNTLALYAFAIDGRNWAAISRVFAPNARANYSAAIGILYGPEEIANYISTSLASFAGTQHRYGTQYITICSPSSAISVTYFQASHFFLPDVAPVVEDGTHTLFATGRYEDTWIRENNGTWKIGNRNLVFMGPLILDTA</sequence>
<comment type="caution">
    <text evidence="3">The sequence shown here is derived from an EMBL/GenBank/DDBJ whole genome shotgun (WGS) entry which is preliminary data.</text>
</comment>
<dbReference type="Pfam" id="PF13577">
    <property type="entry name" value="SnoaL_4"/>
    <property type="match status" value="1"/>
</dbReference>
<evidence type="ECO:0000259" key="2">
    <source>
        <dbReference type="Pfam" id="PF13577"/>
    </source>
</evidence>
<name>A0A9X0AYC7_9HELO</name>
<feature type="signal peptide" evidence="1">
    <location>
        <begin position="1"/>
        <end position="19"/>
    </location>
</feature>
<feature type="domain" description="SnoaL-like" evidence="2">
    <location>
        <begin position="54"/>
        <end position="182"/>
    </location>
</feature>
<evidence type="ECO:0000313" key="3">
    <source>
        <dbReference type="EMBL" id="KAJ8071204.1"/>
    </source>
</evidence>
<dbReference type="AlphaFoldDB" id="A0A9X0AYC7"/>
<accession>A0A9X0AYC7</accession>
<evidence type="ECO:0000256" key="1">
    <source>
        <dbReference type="SAM" id="SignalP"/>
    </source>
</evidence>
<keyword evidence="4" id="KW-1185">Reference proteome</keyword>
<dbReference type="Proteomes" id="UP001152300">
    <property type="component" value="Unassembled WGS sequence"/>
</dbReference>
<reference evidence="3" key="1">
    <citation type="submission" date="2022-11" db="EMBL/GenBank/DDBJ databases">
        <title>Genome Resource of Sclerotinia nivalis Strain SnTB1, a Plant Pathogen Isolated from American Ginseng.</title>
        <authorList>
            <person name="Fan S."/>
        </authorList>
    </citation>
    <scope>NUCLEOTIDE SEQUENCE</scope>
    <source>
        <strain evidence="3">SnTB1</strain>
    </source>
</reference>
<proteinExistence type="predicted"/>
<feature type="chain" id="PRO_5040926860" description="SnoaL-like domain-containing protein" evidence="1">
    <location>
        <begin position="20"/>
        <end position="195"/>
    </location>
</feature>
<dbReference type="OrthoDB" id="2148716at2759"/>
<organism evidence="3 4">
    <name type="scientific">Sclerotinia nivalis</name>
    <dbReference type="NCBI Taxonomy" id="352851"/>
    <lineage>
        <taxon>Eukaryota</taxon>
        <taxon>Fungi</taxon>
        <taxon>Dikarya</taxon>
        <taxon>Ascomycota</taxon>
        <taxon>Pezizomycotina</taxon>
        <taxon>Leotiomycetes</taxon>
        <taxon>Helotiales</taxon>
        <taxon>Sclerotiniaceae</taxon>
        <taxon>Sclerotinia</taxon>
    </lineage>
</organism>
<dbReference type="EMBL" id="JAPEIS010000001">
    <property type="protein sequence ID" value="KAJ8071204.1"/>
    <property type="molecule type" value="Genomic_DNA"/>
</dbReference>